<organism evidence="1 2">
    <name type="scientific">Pochonia chlamydosporia 170</name>
    <dbReference type="NCBI Taxonomy" id="1380566"/>
    <lineage>
        <taxon>Eukaryota</taxon>
        <taxon>Fungi</taxon>
        <taxon>Dikarya</taxon>
        <taxon>Ascomycota</taxon>
        <taxon>Pezizomycotina</taxon>
        <taxon>Sordariomycetes</taxon>
        <taxon>Hypocreomycetidae</taxon>
        <taxon>Hypocreales</taxon>
        <taxon>Clavicipitaceae</taxon>
        <taxon>Pochonia</taxon>
    </lineage>
</organism>
<accession>A0A219ARX7</accession>
<sequence length="112" mass="12626">MLGIPGVQPTRLWLFRTPPSTHQSTSLSVIWASSAPFDRTPTILIVSSNLEIWDDGRLGRICLPCMRWHQPFEFSSSYQIPSGFLRRCLTTGLTGRRYREQGVGPVLCPSAY</sequence>
<name>A0A219ARX7_METCM</name>
<gene>
    <name evidence="1" type="ORF">VFPPC_18740</name>
</gene>
<dbReference type="Proteomes" id="UP000078397">
    <property type="component" value="Unassembled WGS sequence"/>
</dbReference>
<protein>
    <submittedName>
        <fullName evidence="1">Uncharacterized protein</fullName>
    </submittedName>
</protein>
<reference evidence="1 2" key="1">
    <citation type="journal article" date="2016" name="PLoS Pathog.">
        <title>Biosynthesis of antibiotic leucinostatins in bio-control fungus Purpureocillium lilacinum and their inhibition on phytophthora revealed by genome mining.</title>
        <authorList>
            <person name="Wang G."/>
            <person name="Liu Z."/>
            <person name="Lin R."/>
            <person name="Li E."/>
            <person name="Mao Z."/>
            <person name="Ling J."/>
            <person name="Yang Y."/>
            <person name="Yin W.B."/>
            <person name="Xie B."/>
        </authorList>
    </citation>
    <scope>NUCLEOTIDE SEQUENCE [LARGE SCALE GENOMIC DNA]</scope>
    <source>
        <strain evidence="1">170</strain>
    </source>
</reference>
<dbReference type="RefSeq" id="XP_022285948.1">
    <property type="nucleotide sequence ID" value="XM_022430308.1"/>
</dbReference>
<dbReference type="KEGG" id="pchm:VFPPC_18740"/>
<evidence type="ECO:0000313" key="1">
    <source>
        <dbReference type="EMBL" id="OWT43533.1"/>
    </source>
</evidence>
<keyword evidence="2" id="KW-1185">Reference proteome</keyword>
<comment type="caution">
    <text evidence="1">The sequence shown here is derived from an EMBL/GenBank/DDBJ whole genome shotgun (WGS) entry which is preliminary data.</text>
</comment>
<dbReference type="EMBL" id="LSBJ02000001">
    <property type="protein sequence ID" value="OWT43533.1"/>
    <property type="molecule type" value="Genomic_DNA"/>
</dbReference>
<dbReference type="GeneID" id="33937427"/>
<proteinExistence type="predicted"/>
<evidence type="ECO:0000313" key="2">
    <source>
        <dbReference type="Proteomes" id="UP000078397"/>
    </source>
</evidence>
<dbReference type="AlphaFoldDB" id="A0A219ARX7"/>